<keyword evidence="1" id="KW-0472">Membrane</keyword>
<keyword evidence="3" id="KW-1185">Reference proteome</keyword>
<dbReference type="EMBL" id="CP037423">
    <property type="protein sequence ID" value="QDV42586.1"/>
    <property type="molecule type" value="Genomic_DNA"/>
</dbReference>
<feature type="transmembrane region" description="Helical" evidence="1">
    <location>
        <begin position="95"/>
        <end position="112"/>
    </location>
</feature>
<reference evidence="2 3" key="1">
    <citation type="submission" date="2019-03" db="EMBL/GenBank/DDBJ databases">
        <title>Deep-cultivation of Planctomycetes and their phenomic and genomic characterization uncovers novel biology.</title>
        <authorList>
            <person name="Wiegand S."/>
            <person name="Jogler M."/>
            <person name="Boedeker C."/>
            <person name="Pinto D."/>
            <person name="Vollmers J."/>
            <person name="Rivas-Marin E."/>
            <person name="Kohn T."/>
            <person name="Peeters S.H."/>
            <person name="Heuer A."/>
            <person name="Rast P."/>
            <person name="Oberbeckmann S."/>
            <person name="Bunk B."/>
            <person name="Jeske O."/>
            <person name="Meyerdierks A."/>
            <person name="Storesund J.E."/>
            <person name="Kallscheuer N."/>
            <person name="Luecker S."/>
            <person name="Lage O.M."/>
            <person name="Pohl T."/>
            <person name="Merkel B.J."/>
            <person name="Hornburger P."/>
            <person name="Mueller R.-W."/>
            <person name="Bruemmer F."/>
            <person name="Labrenz M."/>
            <person name="Spormann A.M."/>
            <person name="Op den Camp H."/>
            <person name="Overmann J."/>
            <person name="Amann R."/>
            <person name="Jetten M.S.M."/>
            <person name="Mascher T."/>
            <person name="Medema M.H."/>
            <person name="Devos D.P."/>
            <person name="Kaster A.-K."/>
            <person name="Ovreas L."/>
            <person name="Rohde M."/>
            <person name="Galperin M.Y."/>
            <person name="Jogler C."/>
        </authorList>
    </citation>
    <scope>NUCLEOTIDE SEQUENCE [LARGE SCALE GENOMIC DNA]</scope>
    <source>
        <strain evidence="2 3">Enr13</strain>
    </source>
</reference>
<dbReference type="KEGG" id="snep:Enr13x_24340"/>
<feature type="transmembrane region" description="Helical" evidence="1">
    <location>
        <begin position="143"/>
        <end position="161"/>
    </location>
</feature>
<keyword evidence="1" id="KW-1133">Transmembrane helix</keyword>
<feature type="transmembrane region" description="Helical" evidence="1">
    <location>
        <begin position="118"/>
        <end position="138"/>
    </location>
</feature>
<accession>A0A518HP13</accession>
<feature type="transmembrane region" description="Helical" evidence="1">
    <location>
        <begin position="12"/>
        <end position="30"/>
    </location>
</feature>
<dbReference type="AlphaFoldDB" id="A0A518HP13"/>
<feature type="transmembrane region" description="Helical" evidence="1">
    <location>
        <begin position="63"/>
        <end position="83"/>
    </location>
</feature>
<keyword evidence="1" id="KW-0812">Transmembrane</keyword>
<proteinExistence type="predicted"/>
<name>A0A518HP13_9BACT</name>
<evidence type="ECO:0000256" key="1">
    <source>
        <dbReference type="SAM" id="Phobius"/>
    </source>
</evidence>
<dbReference type="RefSeq" id="WP_145386181.1">
    <property type="nucleotide sequence ID" value="NZ_CP037423.1"/>
</dbReference>
<protein>
    <submittedName>
        <fullName evidence="2">Uncharacterized protein</fullName>
    </submittedName>
</protein>
<evidence type="ECO:0000313" key="3">
    <source>
        <dbReference type="Proteomes" id="UP000319004"/>
    </source>
</evidence>
<sequence>MKPVTIRQPSRPPGLSPALGLVFVSVWFAVLCLAPDPRPLGAPDVAVKVVGKLTGLSDASSRAATTFTLRAIGIGVLGVLVALSLSRRPLRQSTIIALAVAPSLAIASMWINYGYFPIAFQVGFAIVFAIIGVTTGVAIRKSLVARISLIVIAGGLFVWAIPHGISDNLDRSARITGEYVLASVDKIPAGDEGFAECVAMAFQFAAEISDASDPVQANQTAILALGVILGDERVAMVARRSLDQSHHETISRLRQKVQLRGRGDLPRHFWVSASLTVLADGNRSTSVGVMKELMDSNPGGSGFSFVDLVADRAGVLFAEAATHDATSALKLQQAIQSGLDAADYCPPITDLPEGIPRDEFQATYGGLGGEPTHRIVQEIKNRLRQCRALQMDSQQTIEVLPPAESNPVSPP</sequence>
<organism evidence="2 3">
    <name type="scientific">Stieleria neptunia</name>
    <dbReference type="NCBI Taxonomy" id="2527979"/>
    <lineage>
        <taxon>Bacteria</taxon>
        <taxon>Pseudomonadati</taxon>
        <taxon>Planctomycetota</taxon>
        <taxon>Planctomycetia</taxon>
        <taxon>Pirellulales</taxon>
        <taxon>Pirellulaceae</taxon>
        <taxon>Stieleria</taxon>
    </lineage>
</organism>
<gene>
    <name evidence="2" type="ORF">Enr13x_24340</name>
</gene>
<evidence type="ECO:0000313" key="2">
    <source>
        <dbReference type="EMBL" id="QDV42586.1"/>
    </source>
</evidence>
<dbReference type="OrthoDB" id="9997at2"/>
<dbReference type="Proteomes" id="UP000319004">
    <property type="component" value="Chromosome"/>
</dbReference>